<accession>A0AAU8J8W3</accession>
<protein>
    <submittedName>
        <fullName evidence="1">Uncharacterized protein</fullName>
    </submittedName>
</protein>
<name>A0AAU8J8W3_9CYAN</name>
<organism evidence="1">
    <name type="scientific">Planktothricoides raciborskii GIHE-MW2</name>
    <dbReference type="NCBI Taxonomy" id="2792601"/>
    <lineage>
        <taxon>Bacteria</taxon>
        <taxon>Bacillati</taxon>
        <taxon>Cyanobacteriota</taxon>
        <taxon>Cyanophyceae</taxon>
        <taxon>Oscillatoriophycideae</taxon>
        <taxon>Oscillatoriales</taxon>
        <taxon>Oscillatoriaceae</taxon>
        <taxon>Planktothricoides</taxon>
    </lineage>
</organism>
<dbReference type="AlphaFoldDB" id="A0AAU8J8W3"/>
<sequence>MTGLNLWFSETGFIVGAIREIVGAIRESPLLGMKHRLLQKPGFSCGHASPLQICFFL</sequence>
<evidence type="ECO:0000313" key="1">
    <source>
        <dbReference type="EMBL" id="XCM34749.1"/>
    </source>
</evidence>
<dbReference type="RefSeq" id="WP_156331809.1">
    <property type="nucleotide sequence ID" value="NZ_CP159837.1"/>
</dbReference>
<gene>
    <name evidence="1" type="ORF">ABWT76_003381</name>
</gene>
<reference evidence="1" key="1">
    <citation type="submission" date="2024-07" db="EMBL/GenBank/DDBJ databases">
        <authorList>
            <person name="Kim Y.J."/>
            <person name="Jeong J.Y."/>
        </authorList>
    </citation>
    <scope>NUCLEOTIDE SEQUENCE</scope>
    <source>
        <strain evidence="1">GIHE-MW2</strain>
    </source>
</reference>
<dbReference type="EMBL" id="CP159837">
    <property type="protein sequence ID" value="XCM34749.1"/>
    <property type="molecule type" value="Genomic_DNA"/>
</dbReference>
<proteinExistence type="predicted"/>